<name>A0A1L8HCY1_XENLA</name>
<dbReference type="GeneID" id="108707911"/>
<organism evidence="3 4">
    <name type="scientific">Xenopus laevis</name>
    <name type="common">African clawed frog</name>
    <dbReference type="NCBI Taxonomy" id="8355"/>
    <lineage>
        <taxon>Eukaryota</taxon>
        <taxon>Metazoa</taxon>
        <taxon>Chordata</taxon>
        <taxon>Craniata</taxon>
        <taxon>Vertebrata</taxon>
        <taxon>Euteleostomi</taxon>
        <taxon>Amphibia</taxon>
        <taxon>Batrachia</taxon>
        <taxon>Anura</taxon>
        <taxon>Pipoidea</taxon>
        <taxon>Pipidae</taxon>
        <taxon>Xenopodinae</taxon>
        <taxon>Xenopus</taxon>
        <taxon>Xenopus</taxon>
    </lineage>
</organism>
<accession>A0A1L8HCY1</accession>
<dbReference type="OMA" id="NMELEMA"/>
<gene>
    <name evidence="4" type="primary">LOC108707911</name>
</gene>
<evidence type="ECO:0000256" key="1">
    <source>
        <dbReference type="SAM" id="Coils"/>
    </source>
</evidence>
<evidence type="ECO:0000256" key="2">
    <source>
        <dbReference type="SAM" id="MobiDB-lite"/>
    </source>
</evidence>
<feature type="region of interest" description="Disordered" evidence="2">
    <location>
        <begin position="49"/>
        <end position="75"/>
    </location>
</feature>
<dbReference type="KEGG" id="xla:108707911"/>
<proteinExistence type="predicted"/>
<dbReference type="RefSeq" id="XP_018101494.1">
    <property type="nucleotide sequence ID" value="XM_018246005.2"/>
</dbReference>
<evidence type="ECO:0000313" key="4">
    <source>
        <dbReference type="RefSeq" id="XP_018101494.1"/>
    </source>
</evidence>
<dbReference type="STRING" id="8355.A0A1L8HCY1"/>
<dbReference type="Proteomes" id="UP000186698">
    <property type="component" value="Chromosome 2L"/>
</dbReference>
<evidence type="ECO:0000313" key="3">
    <source>
        <dbReference type="Proteomes" id="UP000186698"/>
    </source>
</evidence>
<dbReference type="PaxDb" id="8355-A0A1L8HCY1"/>
<sequence>MAATEGQGDREAMSMQSIEKRFSGWKCSKTALSDQKVADLLKEFTELNRKEQENGLDNVRQKNNPKEKCSVYPSPGNILHTGRQLPRTPGPGILPLLPSQIFEAKDPVGEVFEDLYQSINKNGIKGADNTVPCGRQLQRTPVLSGKLALIQQTSILSEEQLQGGIQTGTLPGDSNTEGQLKDLLNIKGSEKDPINKANSCLLETQCPEPILSDTATNEKIANCNAKMNASNVERGDGRAEVNRRISELPVQGLNKIRVSGVLKKMPGYECRSEDLEFLEQLANLEKIKVLKGELSGLRKGLTTANRNMELEMAKKEKIEEDIHKMKKSFENTVQLGREFLSRTQEDPTAVKDLAAEDILKNLKLMSIQQVHQKVKVQLLAAQKDLTKRREMNKSLKTTVEVKISLETESYDRQMKEAESRVQGLQKEVAAIKSKIEKTQIDITETEVSIQEKRAQISCLKQAAAAKPTSNVNEAERERMNRRLQRLVHRKEIYLEREKILQRLKVQI</sequence>
<reference evidence="4" key="1">
    <citation type="submission" date="2025-08" db="UniProtKB">
        <authorList>
            <consortium name="RefSeq"/>
        </authorList>
    </citation>
    <scope>IDENTIFICATION</scope>
    <source>
        <strain evidence="4">J_2021</strain>
        <tissue evidence="4">Erythrocytes</tissue>
    </source>
</reference>
<keyword evidence="3" id="KW-1185">Reference proteome</keyword>
<protein>
    <submittedName>
        <fullName evidence="4">Uncharacterized protein LOC108707911 isoform X1</fullName>
    </submittedName>
</protein>
<dbReference type="OrthoDB" id="8964991at2759"/>
<feature type="coiled-coil region" evidence="1">
    <location>
        <begin position="407"/>
        <end position="441"/>
    </location>
</feature>
<keyword evidence="1" id="KW-0175">Coiled coil</keyword>
<dbReference type="Bgee" id="108707911">
    <property type="expression patterns" value="Expressed in gastrula and 11 other cell types or tissues"/>
</dbReference>
<feature type="coiled-coil region" evidence="1">
    <location>
        <begin position="301"/>
        <end position="328"/>
    </location>
</feature>
<dbReference type="AlphaFoldDB" id="A0A1L8HCY1"/>